<dbReference type="InterPro" id="IPR005829">
    <property type="entry name" value="Sugar_transporter_CS"/>
</dbReference>
<keyword evidence="4 6" id="KW-1133">Transmembrane helix</keyword>
<evidence type="ECO:0000256" key="3">
    <source>
        <dbReference type="ARBA" id="ARBA00022692"/>
    </source>
</evidence>
<feature type="transmembrane region" description="Helical" evidence="6">
    <location>
        <begin position="108"/>
        <end position="131"/>
    </location>
</feature>
<dbReference type="PANTHER" id="PTHR23511">
    <property type="entry name" value="SYNAPTIC VESICLE GLYCOPROTEIN 2"/>
    <property type="match status" value="1"/>
</dbReference>
<feature type="transmembrane region" description="Helical" evidence="6">
    <location>
        <begin position="361"/>
        <end position="384"/>
    </location>
</feature>
<dbReference type="GO" id="GO:0016020">
    <property type="term" value="C:membrane"/>
    <property type="evidence" value="ECO:0007669"/>
    <property type="project" value="UniProtKB-SubCell"/>
</dbReference>
<keyword evidence="3 6" id="KW-0812">Transmembrane</keyword>
<evidence type="ECO:0000259" key="7">
    <source>
        <dbReference type="PROSITE" id="PS50850"/>
    </source>
</evidence>
<dbReference type="Proteomes" id="UP001230188">
    <property type="component" value="Unassembled WGS sequence"/>
</dbReference>
<name>A0AAD7UKC4_9STRA</name>
<comment type="subcellular location">
    <subcellularLocation>
        <location evidence="1">Membrane</location>
        <topology evidence="1">Multi-pass membrane protein</topology>
    </subcellularLocation>
</comment>
<evidence type="ECO:0000313" key="9">
    <source>
        <dbReference type="Proteomes" id="UP001230188"/>
    </source>
</evidence>
<dbReference type="PROSITE" id="PS50850">
    <property type="entry name" value="MFS"/>
    <property type="match status" value="1"/>
</dbReference>
<feature type="transmembrane region" description="Helical" evidence="6">
    <location>
        <begin position="86"/>
        <end position="102"/>
    </location>
</feature>
<dbReference type="PROSITE" id="PS00217">
    <property type="entry name" value="SUGAR_TRANSPORT_2"/>
    <property type="match status" value="1"/>
</dbReference>
<dbReference type="PROSITE" id="PS00216">
    <property type="entry name" value="SUGAR_TRANSPORT_1"/>
    <property type="match status" value="1"/>
</dbReference>
<evidence type="ECO:0000256" key="1">
    <source>
        <dbReference type="ARBA" id="ARBA00004141"/>
    </source>
</evidence>
<accession>A0AAD7UKC4</accession>
<sequence length="418" mass="43073">MSGGGETMWWTHLSQKDGRRLLVTLSCLGAANAAEAVEVLSAGYILGGLDGAWRAGISSGVYCGMLLGGLLSGYVADKSRRRAASLQRAMIVAFAGASLAAFSPSPAMLLVCRVVAGAGVGAATPPLFALAAEVSPSAIRGACITYVAAWWMVGSIFAAGLAKIVLVSTTKLSVDFDLEPSRWRLYALACAAPALLAAVACALNVRDSPTPVETSLLGTPRSDPEPRRHTFFGRRKLAALGVAYWGLNFGYYGLATWISVVLARVGVKDVYGTALLYAAANVPGNIVAFAVVDAVGRKPLLAASMGLATLSALSLAFELESDPSLVFTVVAAMCFNASATAGWASLDALSAESFSALERATALGILTAVGRVASIAAQFVNGSLASRPPVLLTVTAFFMLGGTLSTVGLKELKNVDID</sequence>
<reference evidence="8" key="1">
    <citation type="submission" date="2023-01" db="EMBL/GenBank/DDBJ databases">
        <title>Metagenome sequencing of chrysophaentin producing Chrysophaeum taylorii.</title>
        <authorList>
            <person name="Davison J."/>
            <person name="Bewley C."/>
        </authorList>
    </citation>
    <scope>NUCLEOTIDE SEQUENCE</scope>
    <source>
        <strain evidence="8">NIES-1699</strain>
    </source>
</reference>
<dbReference type="Gene3D" id="1.20.1250.20">
    <property type="entry name" value="MFS general substrate transporter like domains"/>
    <property type="match status" value="2"/>
</dbReference>
<protein>
    <recommendedName>
        <fullName evidence="7">Major facilitator superfamily (MFS) profile domain-containing protein</fullName>
    </recommendedName>
</protein>
<comment type="caution">
    <text evidence="8">The sequence shown here is derived from an EMBL/GenBank/DDBJ whole genome shotgun (WGS) entry which is preliminary data.</text>
</comment>
<feature type="transmembrane region" description="Helical" evidence="6">
    <location>
        <begin position="52"/>
        <end position="74"/>
    </location>
</feature>
<evidence type="ECO:0000256" key="5">
    <source>
        <dbReference type="ARBA" id="ARBA00023136"/>
    </source>
</evidence>
<feature type="domain" description="Major facilitator superfamily (MFS) profile" evidence="7">
    <location>
        <begin position="1"/>
        <end position="413"/>
    </location>
</feature>
<evidence type="ECO:0000256" key="4">
    <source>
        <dbReference type="ARBA" id="ARBA00022989"/>
    </source>
</evidence>
<feature type="transmembrane region" description="Helical" evidence="6">
    <location>
        <begin position="143"/>
        <end position="165"/>
    </location>
</feature>
<feature type="transmembrane region" description="Helical" evidence="6">
    <location>
        <begin position="299"/>
        <end position="319"/>
    </location>
</feature>
<feature type="transmembrane region" description="Helical" evidence="6">
    <location>
        <begin position="325"/>
        <end position="349"/>
    </location>
</feature>
<feature type="transmembrane region" description="Helical" evidence="6">
    <location>
        <begin position="270"/>
        <end position="292"/>
    </location>
</feature>
<dbReference type="AlphaFoldDB" id="A0AAD7UKC4"/>
<feature type="transmembrane region" description="Helical" evidence="6">
    <location>
        <begin position="390"/>
        <end position="409"/>
    </location>
</feature>
<dbReference type="InterPro" id="IPR020846">
    <property type="entry name" value="MFS_dom"/>
</dbReference>
<keyword evidence="9" id="KW-1185">Reference proteome</keyword>
<evidence type="ECO:0000313" key="8">
    <source>
        <dbReference type="EMBL" id="KAJ8608723.1"/>
    </source>
</evidence>
<keyword evidence="5 6" id="KW-0472">Membrane</keyword>
<gene>
    <name evidence="8" type="ORF">CTAYLR_009666</name>
</gene>
<dbReference type="InterPro" id="IPR036259">
    <property type="entry name" value="MFS_trans_sf"/>
</dbReference>
<dbReference type="InterPro" id="IPR011701">
    <property type="entry name" value="MFS"/>
</dbReference>
<organism evidence="8 9">
    <name type="scientific">Chrysophaeum taylorii</name>
    <dbReference type="NCBI Taxonomy" id="2483200"/>
    <lineage>
        <taxon>Eukaryota</taxon>
        <taxon>Sar</taxon>
        <taxon>Stramenopiles</taxon>
        <taxon>Ochrophyta</taxon>
        <taxon>Pelagophyceae</taxon>
        <taxon>Pelagomonadales</taxon>
        <taxon>Pelagomonadaceae</taxon>
        <taxon>Chrysophaeum</taxon>
    </lineage>
</organism>
<dbReference type="GO" id="GO:0022857">
    <property type="term" value="F:transmembrane transporter activity"/>
    <property type="evidence" value="ECO:0007669"/>
    <property type="project" value="InterPro"/>
</dbReference>
<evidence type="ECO:0000256" key="6">
    <source>
        <dbReference type="SAM" id="Phobius"/>
    </source>
</evidence>
<feature type="transmembrane region" description="Helical" evidence="6">
    <location>
        <begin position="237"/>
        <end position="258"/>
    </location>
</feature>
<keyword evidence="2" id="KW-0813">Transport</keyword>
<dbReference type="PANTHER" id="PTHR23511:SF34">
    <property type="entry name" value="SYNAPTIC VESICLE GLYCOPROTEIN 2"/>
    <property type="match status" value="1"/>
</dbReference>
<dbReference type="Pfam" id="PF07690">
    <property type="entry name" value="MFS_1"/>
    <property type="match status" value="1"/>
</dbReference>
<dbReference type="SUPFAM" id="SSF103473">
    <property type="entry name" value="MFS general substrate transporter"/>
    <property type="match status" value="1"/>
</dbReference>
<proteinExistence type="predicted"/>
<evidence type="ECO:0000256" key="2">
    <source>
        <dbReference type="ARBA" id="ARBA00022448"/>
    </source>
</evidence>
<feature type="transmembrane region" description="Helical" evidence="6">
    <location>
        <begin position="185"/>
        <end position="205"/>
    </location>
</feature>
<dbReference type="EMBL" id="JAQMWT010000162">
    <property type="protein sequence ID" value="KAJ8608723.1"/>
    <property type="molecule type" value="Genomic_DNA"/>
</dbReference>